<keyword evidence="5 10" id="KW-0560">Oxidoreductase</keyword>
<dbReference type="GO" id="GO:0051539">
    <property type="term" value="F:4 iron, 4 sulfur cluster binding"/>
    <property type="evidence" value="ECO:0007669"/>
    <property type="project" value="UniProtKB-KW"/>
</dbReference>
<dbReference type="EC" id="1.8.7.1" evidence="10"/>
<evidence type="ECO:0000259" key="9">
    <source>
        <dbReference type="Pfam" id="PF03460"/>
    </source>
</evidence>
<comment type="cofactor">
    <cofactor evidence="2">
        <name>[4Fe-4S] cluster</name>
        <dbReference type="ChEBI" id="CHEBI:49883"/>
    </cofactor>
</comment>
<evidence type="ECO:0000256" key="3">
    <source>
        <dbReference type="ARBA" id="ARBA00022485"/>
    </source>
</evidence>
<dbReference type="GO" id="GO:0016002">
    <property type="term" value="F:sulfite reductase activity"/>
    <property type="evidence" value="ECO:0007669"/>
    <property type="project" value="TreeGrafter"/>
</dbReference>
<dbReference type="InterPro" id="IPR045169">
    <property type="entry name" value="NO2/SO3_Rdtase_4Fe4S_prot"/>
</dbReference>
<sequence>MYQYNEIDQKIVDERVAQFRKQTQRFLSGELSADEFRPLRLRNGLYIQTHAPMLRVAGPYGLLNSKQVRMLAHIARKYDKGYCHFTTRQNIQYNWPKLEEVPDILEELASVQMHAIQTSGACMRNTTSDHLAGVCVDEIEDPRPYCEIIRQWTTLHPEFDYLPRKFKIAVSGSQRDRAATQFHDIGIHIVKNETGDIGFRILVGGGLGRTPVIGQVIKPYLEQQHLLSYLEAILRIYNLFGRRDNKYKARIKILVRETGLEKFNDMVEAEWLRIKDGMELSAERVAAVKTHFTPPPYEANTDQDTRFAEQLANDKAFATWHKYNTAPHKVAGYQAVYLSLKAPDTPPGDMTDQQLDAVADLADRYSFGEIRVTHRQNLVFSDVKQGDLFALWQQLDSLKLAMPNIGTATDMICCPGLDFCSLANAGSIGVAKEINDALDDMDYLHDIGELKINMSGCMNGCAHQSVGHIGILGVDKKGVEWYQITLGGSSENEAAIGERLGPAVAKDQVTNTITTILDVYVKQRLEDEAFLDMVNRVGIAPFKDRVYANN</sequence>
<evidence type="ECO:0000313" key="11">
    <source>
        <dbReference type="Proteomes" id="UP000195667"/>
    </source>
</evidence>
<dbReference type="SUPFAM" id="SSF55124">
    <property type="entry name" value="Nitrite/Sulfite reductase N-terminal domain-like"/>
    <property type="match status" value="2"/>
</dbReference>
<evidence type="ECO:0000256" key="7">
    <source>
        <dbReference type="ARBA" id="ARBA00023014"/>
    </source>
</evidence>
<name>A0A1R4HGD5_9GAMM</name>
<evidence type="ECO:0000256" key="1">
    <source>
        <dbReference type="ARBA" id="ARBA00001929"/>
    </source>
</evidence>
<dbReference type="GO" id="GO:0046872">
    <property type="term" value="F:metal ion binding"/>
    <property type="evidence" value="ECO:0007669"/>
    <property type="project" value="UniProtKB-KW"/>
</dbReference>
<dbReference type="RefSeq" id="WP_087144753.1">
    <property type="nucleotide sequence ID" value="NZ_FUKI01000145.1"/>
</dbReference>
<dbReference type="Pfam" id="PF01077">
    <property type="entry name" value="NIR_SIR"/>
    <property type="match status" value="2"/>
</dbReference>
<dbReference type="GO" id="GO:0050311">
    <property type="term" value="F:sulfite reductase (ferredoxin) activity"/>
    <property type="evidence" value="ECO:0007669"/>
    <property type="project" value="UniProtKB-EC"/>
</dbReference>
<evidence type="ECO:0000256" key="5">
    <source>
        <dbReference type="ARBA" id="ARBA00023002"/>
    </source>
</evidence>
<dbReference type="InterPro" id="IPR006067">
    <property type="entry name" value="NO2/SO3_Rdtase_4Fe4S_dom"/>
</dbReference>
<protein>
    <submittedName>
        <fullName evidence="10">Sulfite reductase 1</fullName>
        <ecNumber evidence="10">1.8.7.1</ecNumber>
    </submittedName>
</protein>
<evidence type="ECO:0000313" key="10">
    <source>
        <dbReference type="EMBL" id="SJM95293.1"/>
    </source>
</evidence>
<comment type="cofactor">
    <cofactor evidence="1">
        <name>siroheme</name>
        <dbReference type="ChEBI" id="CHEBI:60052"/>
    </cofactor>
</comment>
<accession>A0A1R4HGD5</accession>
<dbReference type="SUPFAM" id="SSF56014">
    <property type="entry name" value="Nitrite and sulphite reductase 4Fe-4S domain-like"/>
    <property type="match status" value="2"/>
</dbReference>
<feature type="domain" description="Nitrite/Sulfite reductase ferredoxin-like" evidence="9">
    <location>
        <begin position="345"/>
        <end position="397"/>
    </location>
</feature>
<dbReference type="Gene3D" id="3.90.480.20">
    <property type="match status" value="2"/>
</dbReference>
<feature type="domain" description="Nitrite/Sulfite reductase ferredoxin-like" evidence="9">
    <location>
        <begin position="53"/>
        <end position="110"/>
    </location>
</feature>
<organism evidence="10 11">
    <name type="scientific">Crenothrix polyspora</name>
    <dbReference type="NCBI Taxonomy" id="360316"/>
    <lineage>
        <taxon>Bacteria</taxon>
        <taxon>Pseudomonadati</taxon>
        <taxon>Pseudomonadota</taxon>
        <taxon>Gammaproteobacteria</taxon>
        <taxon>Methylococcales</taxon>
        <taxon>Crenotrichaceae</taxon>
        <taxon>Crenothrix</taxon>
    </lineage>
</organism>
<feature type="domain" description="Nitrite/sulphite reductase 4Fe-4S" evidence="8">
    <location>
        <begin position="411"/>
        <end position="546"/>
    </location>
</feature>
<keyword evidence="3" id="KW-0004">4Fe-4S</keyword>
<reference evidence="11" key="1">
    <citation type="submission" date="2017-02" db="EMBL/GenBank/DDBJ databases">
        <authorList>
            <person name="Daims H."/>
        </authorList>
    </citation>
    <scope>NUCLEOTIDE SEQUENCE [LARGE SCALE GENOMIC DNA]</scope>
</reference>
<dbReference type="InterPro" id="IPR045854">
    <property type="entry name" value="NO2/SO3_Rdtase_4Fe4S_sf"/>
</dbReference>
<evidence type="ECO:0000259" key="8">
    <source>
        <dbReference type="Pfam" id="PF01077"/>
    </source>
</evidence>
<keyword evidence="7" id="KW-0411">Iron-sulfur</keyword>
<dbReference type="InterPro" id="IPR005117">
    <property type="entry name" value="NiRdtase/SiRdtase_haem-b_fer"/>
</dbReference>
<dbReference type="GO" id="GO:0000103">
    <property type="term" value="P:sulfate assimilation"/>
    <property type="evidence" value="ECO:0007669"/>
    <property type="project" value="TreeGrafter"/>
</dbReference>
<dbReference type="GO" id="GO:0020037">
    <property type="term" value="F:heme binding"/>
    <property type="evidence" value="ECO:0007669"/>
    <property type="project" value="InterPro"/>
</dbReference>
<dbReference type="Pfam" id="PF03460">
    <property type="entry name" value="NIR_SIR_ferr"/>
    <property type="match status" value="2"/>
</dbReference>
<dbReference type="Proteomes" id="UP000195667">
    <property type="component" value="Unassembled WGS sequence"/>
</dbReference>
<dbReference type="EMBL" id="FUKI01000145">
    <property type="protein sequence ID" value="SJM95293.1"/>
    <property type="molecule type" value="Genomic_DNA"/>
</dbReference>
<proteinExistence type="predicted"/>
<dbReference type="AlphaFoldDB" id="A0A1R4HGD5"/>
<dbReference type="Gene3D" id="3.30.413.10">
    <property type="entry name" value="Sulfite Reductase Hemoprotein, domain 1"/>
    <property type="match status" value="2"/>
</dbReference>
<dbReference type="PANTHER" id="PTHR11493">
    <property type="entry name" value="SULFITE REDUCTASE [NADPH] SUBUNIT BETA-RELATED"/>
    <property type="match status" value="1"/>
</dbReference>
<dbReference type="GO" id="GO:0009337">
    <property type="term" value="C:sulfite reductase complex (NADPH)"/>
    <property type="evidence" value="ECO:0007669"/>
    <property type="project" value="TreeGrafter"/>
</dbReference>
<evidence type="ECO:0000256" key="4">
    <source>
        <dbReference type="ARBA" id="ARBA00022723"/>
    </source>
</evidence>
<keyword evidence="11" id="KW-1185">Reference proteome</keyword>
<keyword evidence="6" id="KW-0408">Iron</keyword>
<dbReference type="InterPro" id="IPR036136">
    <property type="entry name" value="Nit/Sulf_reduc_fer-like_dom_sf"/>
</dbReference>
<evidence type="ECO:0000256" key="6">
    <source>
        <dbReference type="ARBA" id="ARBA00023004"/>
    </source>
</evidence>
<dbReference type="OrthoDB" id="3189055at2"/>
<feature type="domain" description="Nitrite/sulphite reductase 4Fe-4S" evidence="8">
    <location>
        <begin position="119"/>
        <end position="271"/>
    </location>
</feature>
<gene>
    <name evidence="10" type="primary">sir</name>
    <name evidence="10" type="ORF">CRENPOLYSF1_670026</name>
</gene>
<dbReference type="PANTHER" id="PTHR11493:SF47">
    <property type="entry name" value="SULFITE REDUCTASE [NADPH] SUBUNIT BETA"/>
    <property type="match status" value="1"/>
</dbReference>
<keyword evidence="4" id="KW-0479">Metal-binding</keyword>
<evidence type="ECO:0000256" key="2">
    <source>
        <dbReference type="ARBA" id="ARBA00001966"/>
    </source>
</evidence>